<dbReference type="Pfam" id="PF13648">
    <property type="entry name" value="Lipocalin_4"/>
    <property type="match status" value="1"/>
</dbReference>
<evidence type="ECO:0000313" key="4">
    <source>
        <dbReference type="Proteomes" id="UP000245802"/>
    </source>
</evidence>
<evidence type="ECO:0000256" key="1">
    <source>
        <dbReference type="SAM" id="SignalP"/>
    </source>
</evidence>
<name>A0A2Z3H0H9_9BACT</name>
<dbReference type="EMBL" id="CP025958">
    <property type="protein sequence ID" value="AWM36615.1"/>
    <property type="molecule type" value="Genomic_DNA"/>
</dbReference>
<reference evidence="3 4" key="1">
    <citation type="submission" date="2018-01" db="EMBL/GenBank/DDBJ databases">
        <title>G. obscuriglobus.</title>
        <authorList>
            <person name="Franke J."/>
            <person name="Blomberg W."/>
            <person name="Selmecki A."/>
        </authorList>
    </citation>
    <scope>NUCLEOTIDE SEQUENCE [LARGE SCALE GENOMIC DNA]</scope>
    <source>
        <strain evidence="3 4">DSM 5831</strain>
    </source>
</reference>
<proteinExistence type="predicted"/>
<evidence type="ECO:0000259" key="2">
    <source>
        <dbReference type="Pfam" id="PF13648"/>
    </source>
</evidence>
<evidence type="ECO:0000313" key="3">
    <source>
        <dbReference type="EMBL" id="AWM36615.1"/>
    </source>
</evidence>
<sequence>MRAVLGVVVVLVASFGLSASDKDEKIDAKLLVGKWTMENEETGASMVMEFTKDGKFKVSVKEKKGKEIQIGGTYKLEGAKLMLTIKAGDKEAKETLTVVSLDDEELVTKDSKGKKDTYERVDDDE</sequence>
<gene>
    <name evidence="3" type="ORF">C1280_05965</name>
</gene>
<dbReference type="RefSeq" id="WP_071529244.1">
    <property type="nucleotide sequence ID" value="NZ_CP025958.1"/>
</dbReference>
<keyword evidence="1" id="KW-0732">Signal</keyword>
<dbReference type="AlphaFoldDB" id="A0A2Z3H0H9"/>
<keyword evidence="4" id="KW-1185">Reference proteome</keyword>
<dbReference type="KEGG" id="gog:C1280_05965"/>
<organism evidence="3 4">
    <name type="scientific">Gemmata obscuriglobus</name>
    <dbReference type="NCBI Taxonomy" id="114"/>
    <lineage>
        <taxon>Bacteria</taxon>
        <taxon>Pseudomonadati</taxon>
        <taxon>Planctomycetota</taxon>
        <taxon>Planctomycetia</taxon>
        <taxon>Gemmatales</taxon>
        <taxon>Gemmataceae</taxon>
        <taxon>Gemmata</taxon>
    </lineage>
</organism>
<dbReference type="NCBIfam" id="TIGR03066">
    <property type="entry name" value="Gem_osc_para_1"/>
    <property type="match status" value="1"/>
</dbReference>
<accession>A0A2Z3H0H9</accession>
<dbReference type="InterPro" id="IPR024311">
    <property type="entry name" value="Lipocalin-like"/>
</dbReference>
<feature type="signal peptide" evidence="1">
    <location>
        <begin position="1"/>
        <end position="19"/>
    </location>
</feature>
<dbReference type="Gene3D" id="2.40.128.370">
    <property type="match status" value="1"/>
</dbReference>
<protein>
    <submittedName>
        <fullName evidence="3">TIGR03066 family protein</fullName>
    </submittedName>
</protein>
<feature type="chain" id="PRO_5016454227" evidence="1">
    <location>
        <begin position="20"/>
        <end position="125"/>
    </location>
</feature>
<dbReference type="Proteomes" id="UP000245802">
    <property type="component" value="Chromosome"/>
</dbReference>
<feature type="domain" description="Lipocalin-like" evidence="2">
    <location>
        <begin position="31"/>
        <end position="107"/>
    </location>
</feature>